<dbReference type="PROSITE" id="PS50846">
    <property type="entry name" value="HMA_2"/>
    <property type="match status" value="1"/>
</dbReference>
<keyword evidence="3" id="KW-1185">Reference proteome</keyword>
<evidence type="ECO:0000313" key="2">
    <source>
        <dbReference type="EMBL" id="SEV94992.1"/>
    </source>
</evidence>
<dbReference type="SUPFAM" id="SSF55008">
    <property type="entry name" value="HMA, heavy metal-associated domain"/>
    <property type="match status" value="1"/>
</dbReference>
<accession>A0A1I0N1U3</accession>
<evidence type="ECO:0000259" key="1">
    <source>
        <dbReference type="PROSITE" id="PS50846"/>
    </source>
</evidence>
<organism evidence="2 3">
    <name type="scientific">Halobacterium jilantaiense</name>
    <dbReference type="NCBI Taxonomy" id="355548"/>
    <lineage>
        <taxon>Archaea</taxon>
        <taxon>Methanobacteriati</taxon>
        <taxon>Methanobacteriota</taxon>
        <taxon>Stenosarchaea group</taxon>
        <taxon>Halobacteria</taxon>
        <taxon>Halobacteriales</taxon>
        <taxon>Halobacteriaceae</taxon>
        <taxon>Halobacterium</taxon>
    </lineage>
</organism>
<reference evidence="2 3" key="1">
    <citation type="submission" date="2016-10" db="EMBL/GenBank/DDBJ databases">
        <authorList>
            <person name="de Groot N.N."/>
        </authorList>
    </citation>
    <scope>NUCLEOTIDE SEQUENCE [LARGE SCALE GENOMIC DNA]</scope>
    <source>
        <strain evidence="2 3">CGMCC 1.5337</strain>
    </source>
</reference>
<feature type="domain" description="HMA" evidence="1">
    <location>
        <begin position="6"/>
        <end position="72"/>
    </location>
</feature>
<dbReference type="InterPro" id="IPR036163">
    <property type="entry name" value="HMA_dom_sf"/>
</dbReference>
<sequence>MTVATSRATFTVTDARSPADVENIEDALRDHEGVQLVDIDPETGETEVRHGESLVSGEEIRSAVEELGYDVEPDEEP</sequence>
<dbReference type="Gene3D" id="3.30.70.100">
    <property type="match status" value="1"/>
</dbReference>
<dbReference type="InterPro" id="IPR006121">
    <property type="entry name" value="HMA_dom"/>
</dbReference>
<protein>
    <submittedName>
        <fullName evidence="2">Copper chaperone CopZ</fullName>
    </submittedName>
</protein>
<dbReference type="Proteomes" id="UP000198518">
    <property type="component" value="Unassembled WGS sequence"/>
</dbReference>
<dbReference type="AlphaFoldDB" id="A0A1I0N1U3"/>
<name>A0A1I0N1U3_9EURY</name>
<dbReference type="GO" id="GO:0046872">
    <property type="term" value="F:metal ion binding"/>
    <property type="evidence" value="ECO:0007669"/>
    <property type="project" value="InterPro"/>
</dbReference>
<dbReference type="EMBL" id="FOJA01000001">
    <property type="protein sequence ID" value="SEV94992.1"/>
    <property type="molecule type" value="Genomic_DNA"/>
</dbReference>
<dbReference type="CDD" id="cd00371">
    <property type="entry name" value="HMA"/>
    <property type="match status" value="1"/>
</dbReference>
<evidence type="ECO:0000313" key="3">
    <source>
        <dbReference type="Proteomes" id="UP000198518"/>
    </source>
</evidence>
<gene>
    <name evidence="2" type="ORF">SAMN04487945_0543</name>
</gene>
<proteinExistence type="predicted"/>